<dbReference type="SMART" id="SM00233">
    <property type="entry name" value="PH"/>
    <property type="match status" value="1"/>
</dbReference>
<evidence type="ECO:0000256" key="2">
    <source>
        <dbReference type="SAM" id="MobiDB-lite"/>
    </source>
</evidence>
<evidence type="ECO:0000256" key="1">
    <source>
        <dbReference type="RuleBase" id="RU000487"/>
    </source>
</evidence>
<feature type="region of interest" description="Disordered" evidence="2">
    <location>
        <begin position="142"/>
        <end position="166"/>
    </location>
</feature>
<dbReference type="InterPro" id="IPR004000">
    <property type="entry name" value="Actin"/>
</dbReference>
<feature type="compositionally biased region" description="Polar residues" evidence="2">
    <location>
        <begin position="192"/>
        <end position="202"/>
    </location>
</feature>
<feature type="compositionally biased region" description="Polar residues" evidence="2">
    <location>
        <begin position="248"/>
        <end position="263"/>
    </location>
</feature>
<keyword evidence="5" id="KW-1185">Reference proteome</keyword>
<comment type="caution">
    <text evidence="4">The sequence shown here is derived from an EMBL/GenBank/DDBJ whole genome shotgun (WGS) entry which is preliminary data.</text>
</comment>
<protein>
    <recommendedName>
        <fullName evidence="3">PH domain-containing protein</fullName>
    </recommendedName>
</protein>
<name>A0ABN8PDX8_9CNID</name>
<dbReference type="EMBL" id="CALNXK010000067">
    <property type="protein sequence ID" value="CAH3141819.1"/>
    <property type="molecule type" value="Genomic_DNA"/>
</dbReference>
<dbReference type="SUPFAM" id="SSF50729">
    <property type="entry name" value="PH domain-like"/>
    <property type="match status" value="1"/>
</dbReference>
<dbReference type="SUPFAM" id="SSF53067">
    <property type="entry name" value="Actin-like ATPase domain"/>
    <property type="match status" value="2"/>
</dbReference>
<dbReference type="Pfam" id="PF00169">
    <property type="entry name" value="PH"/>
    <property type="match status" value="1"/>
</dbReference>
<evidence type="ECO:0000313" key="4">
    <source>
        <dbReference type="EMBL" id="CAH3141819.1"/>
    </source>
</evidence>
<dbReference type="PANTHER" id="PTHR11937">
    <property type="entry name" value="ACTIN"/>
    <property type="match status" value="1"/>
</dbReference>
<dbReference type="InterPro" id="IPR011993">
    <property type="entry name" value="PH-like_dom_sf"/>
</dbReference>
<organism evidence="4 5">
    <name type="scientific">Porites lobata</name>
    <dbReference type="NCBI Taxonomy" id="104759"/>
    <lineage>
        <taxon>Eukaryota</taxon>
        <taxon>Metazoa</taxon>
        <taxon>Cnidaria</taxon>
        <taxon>Anthozoa</taxon>
        <taxon>Hexacorallia</taxon>
        <taxon>Scleractinia</taxon>
        <taxon>Fungiina</taxon>
        <taxon>Poritidae</taxon>
        <taxon>Porites</taxon>
    </lineage>
</organism>
<reference evidence="4 5" key="1">
    <citation type="submission" date="2022-05" db="EMBL/GenBank/DDBJ databases">
        <authorList>
            <consortium name="Genoscope - CEA"/>
            <person name="William W."/>
        </authorList>
    </citation>
    <scope>NUCLEOTIDE SEQUENCE [LARGE SCALE GENOMIC DNA]</scope>
</reference>
<dbReference type="CDD" id="cd00821">
    <property type="entry name" value="PH"/>
    <property type="match status" value="1"/>
</dbReference>
<dbReference type="Gene3D" id="3.90.640.10">
    <property type="entry name" value="Actin, Chain A, domain 4"/>
    <property type="match status" value="1"/>
</dbReference>
<dbReference type="InterPro" id="IPR043129">
    <property type="entry name" value="ATPase_NBD"/>
</dbReference>
<accession>A0ABN8PDX8</accession>
<proteinExistence type="inferred from homology"/>
<dbReference type="Gene3D" id="2.30.29.30">
    <property type="entry name" value="Pleckstrin-homology domain (PH domain)/Phosphotyrosine-binding domain (PTB)"/>
    <property type="match status" value="1"/>
</dbReference>
<dbReference type="PROSITE" id="PS50003">
    <property type="entry name" value="PH_DOMAIN"/>
    <property type="match status" value="1"/>
</dbReference>
<dbReference type="Proteomes" id="UP001159405">
    <property type="component" value="Unassembled WGS sequence"/>
</dbReference>
<dbReference type="Pfam" id="PF00022">
    <property type="entry name" value="Actin"/>
    <property type="match status" value="1"/>
</dbReference>
<feature type="region of interest" description="Disordered" evidence="2">
    <location>
        <begin position="192"/>
        <end position="211"/>
    </location>
</feature>
<feature type="domain" description="PH" evidence="3">
    <location>
        <begin position="323"/>
        <end position="423"/>
    </location>
</feature>
<dbReference type="InterPro" id="IPR001849">
    <property type="entry name" value="PH_domain"/>
</dbReference>
<feature type="region of interest" description="Disordered" evidence="2">
    <location>
        <begin position="229"/>
        <end position="278"/>
    </location>
</feature>
<evidence type="ECO:0000259" key="3">
    <source>
        <dbReference type="PROSITE" id="PS50003"/>
    </source>
</evidence>
<evidence type="ECO:0000313" key="5">
    <source>
        <dbReference type="Proteomes" id="UP001159405"/>
    </source>
</evidence>
<dbReference type="SMART" id="SM00268">
    <property type="entry name" value="ACTIN"/>
    <property type="match status" value="1"/>
</dbReference>
<dbReference type="Gene3D" id="3.30.420.40">
    <property type="match status" value="2"/>
</dbReference>
<sequence>MLKLQSELDKFKQVFKSSKESQNWIKSEQVCRCTDQEFDDLLSSLTAVELEATTLILQRHIDLEQQIWKCLDNLKTVQSGWEGKTIDVTEKLIASQTKVARLRSRLLRCITQQLHKNGSMTMNLPAWSGIDVDNKQKLENPLETEKTEQGINIKDQPGPAKENPVEATKRAFVEPEDLTYSNVGEVQELKAAQSNQVPQDYSVSPHKEEPVAMENGDKESNVYETLCPVQTGPSQLVPPTKPLPYSLSKKSNSTSGDDGSVRQTQKDEKSTADAEQVDEEDAWVVENHHIQDWDPTPVLEDLFGNVHPLPTPFVPATEPKVDSIRMAGYMEKLPVKSNQKKGTLIRSWKKRHFKALKGKLYYYEDHRVLEPLGFINLINCSVKVEDKLLDVAEEGVKGKSVKLRCASVKEAEDWKEALEAESAASVDSSTVPEESSATEGLTIIIDLGSSSVKAGFAQENPWPQVIFPCVIAMDKENPENCKYGHGALLPETRKSSSLRFPLRKSLKIDKLKVHTMDLIGILEHLFDKLKVDPTKHKVIMTLPHGSGPQEKEELVEILLDHFQVEACYLQEQAVLAMYSYSAISGIVVDIGDHIDVIPVVEGCMIESGTTRLPYGGKQITDSFTRLLTEKGVRFFSEVESYISRAIKEKVSFVARQVDQEEEEVDCSMVVDLGKYSIPGGTREVTVDSARHRCTEGLFKPSVWGKDNPGIHELTVKAIMACSIDMRKQMCRNIYLSGGGSMSPGLAERLQAEVSQLTPFNSHVQVHAGVERQYAAYIGASVVAKLPLFTELCVFKEDWDEIGPDALEKWLTL</sequence>
<comment type="similarity">
    <text evidence="1">Belongs to the actin family.</text>
</comment>
<gene>
    <name evidence="4" type="ORF">PLOB_00041992</name>
</gene>